<dbReference type="GO" id="GO:0005737">
    <property type="term" value="C:cytoplasm"/>
    <property type="evidence" value="ECO:0007669"/>
    <property type="project" value="TreeGrafter"/>
</dbReference>
<dbReference type="GO" id="GO:0030041">
    <property type="term" value="P:actin filament polymerization"/>
    <property type="evidence" value="ECO:0007669"/>
    <property type="project" value="TreeGrafter"/>
</dbReference>
<sequence>MLTFRQHPLNMATTSIFILLYIFSIISDANGITHWFVTEDGRTQAQVDSYLDMRHPDDLVAWMKQYERNKVVHSLKEELIIQKERIDANEDKDTGLEKRFYKSDPDCQIAGKPLPEHDLYITTVLPLTNKGIKAHEHINFDAPPSKRPQLPDCTKVKKLEFTMHGFEHLEAIQQRENLTGTPELGLTKAIPQLDTDVYGDLIHQAMQKNNTSWVLFNMAAFFWRIKGDSFHVIECVRRALHYSPSIHKDIALISLANVLHRARYSKEAAIVVTAALEISRELNVNHFTLGNIFAVLGEYNKSVACYENTLRIQPDFEAAKNRMHAVLCHAKLEKALEAQHQSLQRTLSELKDYQKKHEYWQQERDKYISEQADPATKELSEAVYREIRYKENIRPIGEFCHIKLVRNKETYDCSLRNRPDAQYTKWRSRNPHIVKELEPWSIEDIHNALNRQNDSEYKPNIPEPTVDYAKPIKPPLYNGKTSKEPESDSLLFKDKDWPSKDECDRYVQKFPSWNEFPTTYLPPENKGFEVVALLNDAQGLNPEEEHPLPWYPPVCVTIEDIPEGKRAGDDIPAVKDRTKVLKLYDSSMKENLLKMIPISETYLTREATAEEVGQRILTALQEKIGPKWILYNLAGLYWRVIGNCYHGIECLRRSLQFVPPQYRDVPLVNLANILYKWGRVEDAIRVMKEALAVNDHEPTTHFFLGNLMSAKSNMTGAIWHFEEALNQDSKNTEIYATLRIVKCYQKFHQAKTSAAKTEVKEEACKHGTAAERESRIVCKNENGQEKCMVETRTRARKECNGVCTQSCVMPANKGSPCMGGNIPKCENLPDLNEGENCVTMPTFNGPESKLFPSEKLSEITEFYKKQGLCSGQECKIEHPNQRPHIKLEYHEGLIHQKLVFTSKDDIIVMDDDCVIFNDGTKTTGCEKKEYQPLEEQLAEFAKNVDELEKLLMKHEEQCKDDENCAKLPKSTSFTSSAKGEKSTPDDEKTDSKNNDEDDDDNLTFLKYNYEDDSYNDDSPSQISDDIQLKDDASQTIYGKVKYSTHNEAVDDDLPDVDTMMASKIPDPDDAKLPDTTVHIKDRKHLPWPKWEECKEQRRTNFQEFTSTWLSVTVKDINLADYLDFETRIKRNFIEPECATNFGASAHTLDHLEGISQRKHLKYSPELGLKKVLQELGKESQPTDVMATRIARALNETPDSWVLANLAALYWRVEGVAEKAVDCLRLALHHAPDDMKDITLVSLANILHKSGHLNDAVIVTNMALDISPHLVVIHFTMANIYAAKSNWEKSTMFYESTMSLQETFAPARARLRSIMCNKVLSNPHIFKKSRKTT</sequence>
<dbReference type="GO" id="GO:0015629">
    <property type="term" value="C:actin cytoskeleton"/>
    <property type="evidence" value="ECO:0007669"/>
    <property type="project" value="TreeGrafter"/>
</dbReference>
<evidence type="ECO:0000313" key="3">
    <source>
        <dbReference type="EMBL" id="CAH1785952.1"/>
    </source>
</evidence>
<feature type="coiled-coil region" evidence="1">
    <location>
        <begin position="930"/>
        <end position="964"/>
    </location>
</feature>
<dbReference type="PROSITE" id="PS50005">
    <property type="entry name" value="TPR"/>
    <property type="match status" value="1"/>
</dbReference>
<feature type="coiled-coil region" evidence="1">
    <location>
        <begin position="333"/>
        <end position="363"/>
    </location>
</feature>
<protein>
    <submittedName>
        <fullName evidence="3">Uncharacterized protein</fullName>
    </submittedName>
</protein>
<comment type="caution">
    <text evidence="3">The sequence shown here is derived from an EMBL/GenBank/DDBJ whole genome shotgun (WGS) entry which is preliminary data.</text>
</comment>
<reference evidence="3" key="1">
    <citation type="submission" date="2022-03" db="EMBL/GenBank/DDBJ databases">
        <authorList>
            <person name="Martin C."/>
        </authorList>
    </citation>
    <scope>NUCLEOTIDE SEQUENCE</scope>
</reference>
<feature type="region of interest" description="Disordered" evidence="2">
    <location>
        <begin position="451"/>
        <end position="493"/>
    </location>
</feature>
<evidence type="ECO:0000256" key="1">
    <source>
        <dbReference type="SAM" id="Coils"/>
    </source>
</evidence>
<dbReference type="InterPro" id="IPR011990">
    <property type="entry name" value="TPR-like_helical_dom_sf"/>
</dbReference>
<dbReference type="PANTHER" id="PTHR16091">
    <property type="entry name" value="TTC17 PROTEIN"/>
    <property type="match status" value="1"/>
</dbReference>
<name>A0A8J1XX27_OWEFU</name>
<dbReference type="Proteomes" id="UP000749559">
    <property type="component" value="Unassembled WGS sequence"/>
</dbReference>
<accession>A0A8J1XX27</accession>
<dbReference type="Gene3D" id="1.25.40.10">
    <property type="entry name" value="Tetratricopeptide repeat domain"/>
    <property type="match status" value="3"/>
</dbReference>
<keyword evidence="1" id="KW-0175">Coiled coil</keyword>
<feature type="compositionally biased region" description="Basic and acidic residues" evidence="2">
    <location>
        <begin position="481"/>
        <end position="493"/>
    </location>
</feature>
<dbReference type="SUPFAM" id="SSF48452">
    <property type="entry name" value="TPR-like"/>
    <property type="match status" value="1"/>
</dbReference>
<dbReference type="FunFam" id="1.25.40.10:FF:000061">
    <property type="entry name" value="Tetratricopeptide repeat domain 17"/>
    <property type="match status" value="1"/>
</dbReference>
<keyword evidence="4" id="KW-1185">Reference proteome</keyword>
<organism evidence="3 4">
    <name type="scientific">Owenia fusiformis</name>
    <name type="common">Polychaete worm</name>
    <dbReference type="NCBI Taxonomy" id="6347"/>
    <lineage>
        <taxon>Eukaryota</taxon>
        <taxon>Metazoa</taxon>
        <taxon>Spiralia</taxon>
        <taxon>Lophotrochozoa</taxon>
        <taxon>Annelida</taxon>
        <taxon>Polychaeta</taxon>
        <taxon>Sedentaria</taxon>
        <taxon>Canalipalpata</taxon>
        <taxon>Sabellida</taxon>
        <taxon>Oweniida</taxon>
        <taxon>Oweniidae</taxon>
        <taxon>Owenia</taxon>
    </lineage>
</organism>
<proteinExistence type="predicted"/>
<evidence type="ECO:0000256" key="2">
    <source>
        <dbReference type="SAM" id="MobiDB-lite"/>
    </source>
</evidence>
<feature type="region of interest" description="Disordered" evidence="2">
    <location>
        <begin position="969"/>
        <end position="1002"/>
    </location>
</feature>
<dbReference type="SMART" id="SM00028">
    <property type="entry name" value="TPR"/>
    <property type="match status" value="7"/>
</dbReference>
<dbReference type="EMBL" id="CAIIXF020000006">
    <property type="protein sequence ID" value="CAH1785952.1"/>
    <property type="molecule type" value="Genomic_DNA"/>
</dbReference>
<dbReference type="OrthoDB" id="2115703at2759"/>
<gene>
    <name evidence="3" type="ORF">OFUS_LOCUS11943</name>
</gene>
<dbReference type="InterPro" id="IPR052630">
    <property type="entry name" value="TTC17"/>
</dbReference>
<dbReference type="PANTHER" id="PTHR16091:SF1">
    <property type="entry name" value="TETRATRICOPEPTIDE REPEAT PROTEIN 17"/>
    <property type="match status" value="1"/>
</dbReference>
<dbReference type="InterPro" id="IPR019734">
    <property type="entry name" value="TPR_rpt"/>
</dbReference>
<feature type="compositionally biased region" description="Basic and acidic residues" evidence="2">
    <location>
        <begin position="978"/>
        <end position="994"/>
    </location>
</feature>
<evidence type="ECO:0000313" key="4">
    <source>
        <dbReference type="Proteomes" id="UP000749559"/>
    </source>
</evidence>